<accession>A0ABW3UDP2</accession>
<evidence type="ECO:0000256" key="1">
    <source>
        <dbReference type="SAM" id="MobiDB-lite"/>
    </source>
</evidence>
<sequence>MASHKNPGNQVTSAQGTHRSGTSSQTQTGDPELDARKRALNEVFGLLKLSYHNQFNAAFPDVQTLNHAKRLWLESLSGFTPEQMVAGAKRAIRQCEYLPTVHKMLQLCAEGENGLPEPRAAYREACNAPSPKANFKWSHPAVYHAGRAADWFFLANNPESSAYPVFAAHYKKICERLMAGDKLPAPEQVQLEHQQGQPLSKSENAKKLAELRARLKI</sequence>
<dbReference type="EMBL" id="JBHTLR010000017">
    <property type="protein sequence ID" value="MFD1217564.1"/>
    <property type="molecule type" value="Genomic_DNA"/>
</dbReference>
<dbReference type="RefSeq" id="WP_230436066.1">
    <property type="nucleotide sequence ID" value="NZ_CP087715.1"/>
</dbReference>
<reference evidence="3" key="1">
    <citation type="journal article" date="2019" name="Int. J. Syst. Evol. Microbiol.">
        <title>The Global Catalogue of Microorganisms (GCM) 10K type strain sequencing project: providing services to taxonomists for standard genome sequencing and annotation.</title>
        <authorList>
            <consortium name="The Broad Institute Genomics Platform"/>
            <consortium name="The Broad Institute Genome Sequencing Center for Infectious Disease"/>
            <person name="Wu L."/>
            <person name="Ma J."/>
        </authorList>
    </citation>
    <scope>NUCLEOTIDE SEQUENCE [LARGE SCALE GENOMIC DNA]</scope>
    <source>
        <strain evidence="3">CCUG 54356</strain>
    </source>
</reference>
<evidence type="ECO:0000313" key="3">
    <source>
        <dbReference type="Proteomes" id="UP001597264"/>
    </source>
</evidence>
<feature type="compositionally biased region" description="Polar residues" evidence="1">
    <location>
        <begin position="1"/>
        <end position="29"/>
    </location>
</feature>
<dbReference type="Pfam" id="PF06992">
    <property type="entry name" value="Phage_lambda_P"/>
    <property type="match status" value="1"/>
</dbReference>
<dbReference type="Proteomes" id="UP001597264">
    <property type="component" value="Unassembled WGS sequence"/>
</dbReference>
<name>A0ABW3UDP2_9GAMM</name>
<gene>
    <name evidence="2" type="ORF">ACFQ2X_13195</name>
</gene>
<feature type="region of interest" description="Disordered" evidence="1">
    <location>
        <begin position="1"/>
        <end position="32"/>
    </location>
</feature>
<dbReference type="InterPro" id="IPR009731">
    <property type="entry name" value="P-like"/>
</dbReference>
<protein>
    <submittedName>
        <fullName evidence="2">Replication protein P</fullName>
    </submittedName>
</protein>
<proteinExistence type="predicted"/>
<organism evidence="2 3">
    <name type="scientific">Microbulbifer celer</name>
    <dbReference type="NCBI Taxonomy" id="435905"/>
    <lineage>
        <taxon>Bacteria</taxon>
        <taxon>Pseudomonadati</taxon>
        <taxon>Pseudomonadota</taxon>
        <taxon>Gammaproteobacteria</taxon>
        <taxon>Cellvibrionales</taxon>
        <taxon>Microbulbiferaceae</taxon>
        <taxon>Microbulbifer</taxon>
    </lineage>
</organism>
<comment type="caution">
    <text evidence="2">The sequence shown here is derived from an EMBL/GenBank/DDBJ whole genome shotgun (WGS) entry which is preliminary data.</text>
</comment>
<keyword evidence="3" id="KW-1185">Reference proteome</keyword>
<evidence type="ECO:0000313" key="2">
    <source>
        <dbReference type="EMBL" id="MFD1217564.1"/>
    </source>
</evidence>